<dbReference type="KEGG" id="cnan:A2G96_28800"/>
<keyword evidence="2" id="KW-1185">Reference proteome</keyword>
<dbReference type="EMBL" id="CP014845">
    <property type="protein sequence ID" value="AMR81760.1"/>
    <property type="molecule type" value="Genomic_DNA"/>
</dbReference>
<proteinExistence type="predicted"/>
<dbReference type="RefSeq" id="WP_062803551.1">
    <property type="nucleotide sequence ID" value="NZ_CP014845.1"/>
</dbReference>
<reference evidence="1 2" key="1">
    <citation type="submission" date="2016-03" db="EMBL/GenBank/DDBJ databases">
        <title>Complete genome sequence of a novel chlorpyrifos degrading bacterium, Cupriavidus nantongensis sp. X1.</title>
        <authorList>
            <person name="Fang L."/>
        </authorList>
    </citation>
    <scope>NUCLEOTIDE SEQUENCE [LARGE SCALE GENOMIC DNA]</scope>
    <source>
        <strain evidence="1 2">X1</strain>
    </source>
</reference>
<name>A0A142JUJ8_9BURK</name>
<protein>
    <submittedName>
        <fullName evidence="1">Uncharacterized protein</fullName>
    </submittedName>
</protein>
<organism evidence="1 2">
    <name type="scientific">Cupriavidus nantongensis</name>
    <dbReference type="NCBI Taxonomy" id="1796606"/>
    <lineage>
        <taxon>Bacteria</taxon>
        <taxon>Pseudomonadati</taxon>
        <taxon>Pseudomonadota</taxon>
        <taxon>Betaproteobacteria</taxon>
        <taxon>Burkholderiales</taxon>
        <taxon>Burkholderiaceae</taxon>
        <taxon>Cupriavidus</taxon>
    </lineage>
</organism>
<evidence type="ECO:0000313" key="2">
    <source>
        <dbReference type="Proteomes" id="UP000075238"/>
    </source>
</evidence>
<dbReference type="AlphaFoldDB" id="A0A142JUJ8"/>
<accession>A0A142JUJ8</accession>
<dbReference type="OrthoDB" id="8966094at2"/>
<sequence length="108" mass="11808">MDFKTVTEQFASSVPGTDAFLKVKEQSLALMSADPDHAAAYFLVYGFARSYVILHDDEGITTEVANAAQAQLLGYMRSIEQALGGGEQALLGAMNRIVLDYDGRRQLF</sequence>
<dbReference type="Proteomes" id="UP000075238">
    <property type="component" value="Chromosome 2"/>
</dbReference>
<dbReference type="STRING" id="1796606.A2G96_28800"/>
<evidence type="ECO:0000313" key="1">
    <source>
        <dbReference type="EMBL" id="AMR81760.1"/>
    </source>
</evidence>
<gene>
    <name evidence="1" type="ORF">A2G96_28800</name>
</gene>